<feature type="compositionally biased region" description="Basic and acidic residues" evidence="5">
    <location>
        <begin position="379"/>
        <end position="419"/>
    </location>
</feature>
<protein>
    <submittedName>
        <fullName evidence="7">AF4 FMR2 family member 4 isoform X1</fullName>
    </submittedName>
</protein>
<reference evidence="7" key="1">
    <citation type="submission" date="2022-03" db="EMBL/GenBank/DDBJ databases">
        <authorList>
            <person name="Alioto T."/>
            <person name="Alioto T."/>
            <person name="Gomez Garrido J."/>
        </authorList>
    </citation>
    <scope>NUCLEOTIDE SEQUENCE</scope>
</reference>
<dbReference type="PANTHER" id="PTHR10528">
    <property type="entry name" value="AF4/FMR2 FAMILY MEMBER"/>
    <property type="match status" value="1"/>
</dbReference>
<keyword evidence="3" id="KW-0597">Phosphoprotein</keyword>
<gene>
    <name evidence="7" type="ORF">PECUL_23A031571</name>
</gene>
<feature type="compositionally biased region" description="Low complexity" evidence="5">
    <location>
        <begin position="443"/>
        <end position="459"/>
    </location>
</feature>
<accession>A0AAD1VXD7</accession>
<evidence type="ECO:0000256" key="1">
    <source>
        <dbReference type="ARBA" id="ARBA00004123"/>
    </source>
</evidence>
<evidence type="ECO:0000259" key="6">
    <source>
        <dbReference type="Pfam" id="PF18876"/>
    </source>
</evidence>
<evidence type="ECO:0000313" key="7">
    <source>
        <dbReference type="EMBL" id="CAH2277027.1"/>
    </source>
</evidence>
<evidence type="ECO:0000313" key="8">
    <source>
        <dbReference type="Proteomes" id="UP001295444"/>
    </source>
</evidence>
<feature type="region of interest" description="Disordered" evidence="5">
    <location>
        <begin position="648"/>
        <end position="680"/>
    </location>
</feature>
<sequence length="773" mass="86554">MKSPSKFQNTTLRRDILKKQSRHFAKESVEAPRDGLKIESVPLKLSIDEDDSFFHFSSLFTPMKKLLSPLRDPEDQLSLIVKTGLTLLSPIPGQPYKKAGQPKVEKTEPEKQQKETKKQTVKSSNNGKWKHMADLSSLNKWKLGQGTEAGYTESSSTKESTTSSTPIQNTKTAQKGNVSSQDRHKSPAQYEGTTQRRTLSKKTEKASVVAHKIEIVTTAEITTNMPPNRPKASTNGSHKLNMKKEPKSSPSLAAENKKSQSLPKSLQKSRKFVKTSLFQTSKNLESNRTSPLKPSIEQDDIFYRSLFIPMKGLLSPLSDPEDQLPLIVKHDLSLLSQIPGWPYKNAEQPTIEKIAPKQHPKETQKQTEQSFNKGKRTHKNDEELKGNDAKKQKVEEKTTNYKVPSKELSKPNPVKERELLPSTVTPALQKDFKSEHGSRKRTISQSSSQKSSSSGSTKDSGTKSKTSDKERKIESSTEETKDKPSGNTASVAFVPAIDNKSWRAKLTFEDRTHSADHYLLEAKKVKHKADALVMKYPQIFTKSDRFEKAVLYLDAVLSFIECGNALEKSVEESKSPFRMYGETLELIKYTLKLACPAAPDATSADKRLAVLCLCCQSLLYLRLFKLKKESALEDSKTLTEHLKISYGNSQAPSPTRGSKSVSMPFPVSPKLSPGNSNSYSSNVSNTTGVTSFVTISQKIHQMTASFVQDTSNFLYATEIWDQVEQLCAEQSEFFSELDKVMGPLNFHSSTIPELVCYTRQGLHWLRLDAKLKH</sequence>
<dbReference type="GO" id="GO:0032783">
    <property type="term" value="C:super elongation complex"/>
    <property type="evidence" value="ECO:0007669"/>
    <property type="project" value="TreeGrafter"/>
</dbReference>
<feature type="compositionally biased region" description="Low complexity" evidence="5">
    <location>
        <begin position="152"/>
        <end position="165"/>
    </location>
</feature>
<feature type="compositionally biased region" description="Polar residues" evidence="5">
    <location>
        <begin position="648"/>
        <end position="661"/>
    </location>
</feature>
<evidence type="ECO:0000256" key="3">
    <source>
        <dbReference type="ARBA" id="ARBA00022553"/>
    </source>
</evidence>
<feature type="region of interest" description="Disordered" evidence="5">
    <location>
        <begin position="89"/>
        <end position="270"/>
    </location>
</feature>
<name>A0AAD1VXD7_PELCU</name>
<feature type="compositionally biased region" description="Basic and acidic residues" evidence="5">
    <location>
        <begin position="460"/>
        <end position="484"/>
    </location>
</feature>
<keyword evidence="8" id="KW-1185">Reference proteome</keyword>
<feature type="compositionally biased region" description="Basic and acidic residues" evidence="5">
    <location>
        <begin position="103"/>
        <end position="118"/>
    </location>
</feature>
<organism evidence="7 8">
    <name type="scientific">Pelobates cultripes</name>
    <name type="common">Western spadefoot toad</name>
    <dbReference type="NCBI Taxonomy" id="61616"/>
    <lineage>
        <taxon>Eukaryota</taxon>
        <taxon>Metazoa</taxon>
        <taxon>Chordata</taxon>
        <taxon>Craniata</taxon>
        <taxon>Vertebrata</taxon>
        <taxon>Euteleostomi</taxon>
        <taxon>Amphibia</taxon>
        <taxon>Batrachia</taxon>
        <taxon>Anura</taxon>
        <taxon>Pelobatoidea</taxon>
        <taxon>Pelobatidae</taxon>
        <taxon>Pelobates</taxon>
    </lineage>
</organism>
<feature type="compositionally biased region" description="Polar residues" evidence="5">
    <location>
        <begin position="166"/>
        <end position="180"/>
    </location>
</feature>
<dbReference type="InterPro" id="IPR007797">
    <property type="entry name" value="AF4/FMR2"/>
</dbReference>
<dbReference type="GO" id="GO:0010468">
    <property type="term" value="P:regulation of gene expression"/>
    <property type="evidence" value="ECO:0007669"/>
    <property type="project" value="InterPro"/>
</dbReference>
<dbReference type="AlphaFoldDB" id="A0AAD1VXD7"/>
<dbReference type="InterPro" id="IPR043640">
    <property type="entry name" value="AF4/FMR2_CHD"/>
</dbReference>
<dbReference type="Proteomes" id="UP001295444">
    <property type="component" value="Chromosome 03"/>
</dbReference>
<feature type="compositionally biased region" description="Polar residues" evidence="5">
    <location>
        <begin position="219"/>
        <end position="238"/>
    </location>
</feature>
<dbReference type="EMBL" id="OW240914">
    <property type="protein sequence ID" value="CAH2277027.1"/>
    <property type="molecule type" value="Genomic_DNA"/>
</dbReference>
<evidence type="ECO:0000256" key="4">
    <source>
        <dbReference type="ARBA" id="ARBA00023242"/>
    </source>
</evidence>
<dbReference type="PANTHER" id="PTHR10528:SF15">
    <property type="entry name" value="AF4_FMR2 FAMILY MEMBER 4"/>
    <property type="match status" value="1"/>
</dbReference>
<evidence type="ECO:0000256" key="5">
    <source>
        <dbReference type="SAM" id="MobiDB-lite"/>
    </source>
</evidence>
<proteinExistence type="inferred from homology"/>
<evidence type="ECO:0000256" key="2">
    <source>
        <dbReference type="ARBA" id="ARBA00007354"/>
    </source>
</evidence>
<feature type="domain" description="AF4/FMR2 C-terminal homology" evidence="6">
    <location>
        <begin position="499"/>
        <end position="771"/>
    </location>
</feature>
<keyword evidence="4" id="KW-0539">Nucleus</keyword>
<comment type="similarity">
    <text evidence="2">Belongs to the AF4 family.</text>
</comment>
<dbReference type="Pfam" id="PF18876">
    <property type="entry name" value="AFF4_CHD"/>
    <property type="match status" value="1"/>
</dbReference>
<comment type="subcellular location">
    <subcellularLocation>
        <location evidence="1">Nucleus</location>
    </subcellularLocation>
</comment>
<feature type="region of interest" description="Disordered" evidence="5">
    <location>
        <begin position="353"/>
        <end position="490"/>
    </location>
</feature>